<feature type="transmembrane region" description="Helical" evidence="1">
    <location>
        <begin position="82"/>
        <end position="100"/>
    </location>
</feature>
<evidence type="ECO:0000256" key="1">
    <source>
        <dbReference type="SAM" id="Phobius"/>
    </source>
</evidence>
<dbReference type="CDD" id="cd00077">
    <property type="entry name" value="HDc"/>
    <property type="match status" value="1"/>
</dbReference>
<keyword evidence="1" id="KW-0472">Membrane</keyword>
<evidence type="ECO:0000313" key="2">
    <source>
        <dbReference type="EMBL" id="RRV04680.1"/>
    </source>
</evidence>
<comment type="caution">
    <text evidence="2">The sequence shown here is derived from an EMBL/GenBank/DDBJ whole genome shotgun (WGS) entry which is preliminary data.</text>
</comment>
<dbReference type="Proteomes" id="UP000276506">
    <property type="component" value="Unassembled WGS sequence"/>
</dbReference>
<organism evidence="2 3">
    <name type="scientific">Stutzerimonas xanthomarina</name>
    <dbReference type="NCBI Taxonomy" id="271420"/>
    <lineage>
        <taxon>Bacteria</taxon>
        <taxon>Pseudomonadati</taxon>
        <taxon>Pseudomonadota</taxon>
        <taxon>Gammaproteobacteria</taxon>
        <taxon>Pseudomonadales</taxon>
        <taxon>Pseudomonadaceae</taxon>
        <taxon>Stutzerimonas</taxon>
    </lineage>
</organism>
<feature type="transmembrane region" description="Helical" evidence="1">
    <location>
        <begin position="12"/>
        <end position="32"/>
    </location>
</feature>
<evidence type="ECO:0000313" key="3">
    <source>
        <dbReference type="Proteomes" id="UP000276506"/>
    </source>
</evidence>
<dbReference type="RefSeq" id="WP_125940402.1">
    <property type="nucleotide sequence ID" value="NZ_RHQL01000021.1"/>
</dbReference>
<feature type="transmembrane region" description="Helical" evidence="1">
    <location>
        <begin position="57"/>
        <end position="76"/>
    </location>
</feature>
<reference evidence="2 3" key="1">
    <citation type="submission" date="2018-10" db="EMBL/GenBank/DDBJ databases">
        <title>Transmission dynamics of multidrug resistant bacteria on intensive care unit surfaces.</title>
        <authorList>
            <person name="D'Souza A.W."/>
            <person name="Potter R.F."/>
            <person name="Wallace M."/>
            <person name="Shupe A."/>
            <person name="Patel S."/>
            <person name="Sun S."/>
            <person name="Gul D."/>
            <person name="Kwon J.H."/>
            <person name="Andleeb S."/>
            <person name="Burnham C.-A.D."/>
            <person name="Dantas G."/>
        </authorList>
    </citation>
    <scope>NUCLEOTIDE SEQUENCE [LARGE SCALE GENOMIC DNA]</scope>
    <source>
        <strain evidence="2 3">PX_177</strain>
    </source>
</reference>
<dbReference type="EMBL" id="RHQL01000021">
    <property type="protein sequence ID" value="RRV04680.1"/>
    <property type="molecule type" value="Genomic_DNA"/>
</dbReference>
<gene>
    <name evidence="2" type="ORF">EGJ28_21935</name>
</gene>
<keyword evidence="1" id="KW-1133">Transmembrane helix</keyword>
<dbReference type="SUPFAM" id="SSF109604">
    <property type="entry name" value="HD-domain/PDEase-like"/>
    <property type="match status" value="1"/>
</dbReference>
<name>A0A3R8W1C8_9GAMM</name>
<dbReference type="Gene3D" id="1.10.3210.10">
    <property type="entry name" value="Hypothetical protein af1432"/>
    <property type="match status" value="1"/>
</dbReference>
<keyword evidence="1" id="KW-0812">Transmembrane</keyword>
<accession>A0A3R8W1C8</accession>
<dbReference type="InterPro" id="IPR003607">
    <property type="entry name" value="HD/PDEase_dom"/>
</dbReference>
<protein>
    <submittedName>
        <fullName evidence="2">HD domain-containing protein</fullName>
    </submittedName>
</protein>
<dbReference type="AlphaFoldDB" id="A0A3R8W1C8"/>
<sequence length="499" mass="54471">MSATNTSVTTSSGILALCVMFVVTVCGYTFFLEQTGRALDYQAEALSTAWYMLKPAALLRLISEGGLAGTLIAVVLNIAHATFYAALLFTAGTVGLARFFKPRNNGVTAAEPEETPSGLYACDIAGSSMMIMIPGGVDPATGKEIPGIKDANPFTQIFLRCDRKLIQTKRPPSTPVEHLEVALYEILEAHPTVPASVGHHHADTNLREHSMAIASAVVAYIRERGWNEPLARVAGLAHDMDKLLAYQETNPGSWAKRKDATHHNTFSAYLVAQQPEFANLDADDQLVLTLALRYYHHPEKLPRNVPDRVERLIGAIRSADSLVIQSEKVAGIANARESSMTNDLMDAAISRFLANANINDTRGNSSPAGWTKDALEMVVVPMSRLIESLGEFLPGELARQLQLGAETRSFRHPAIPVILESLTRSHLLLTVYKDKESKTGLFDVRVGLKTWKASVLLDKDQISELAPGAASKWGNTEFNIRVQRPTVDRSQDEETNAEG</sequence>
<proteinExistence type="predicted"/>